<dbReference type="EMBL" id="BNCK01000003">
    <property type="protein sequence ID" value="GHF89224.1"/>
    <property type="molecule type" value="Genomic_DNA"/>
</dbReference>
<dbReference type="Proteomes" id="UP000623842">
    <property type="component" value="Unassembled WGS sequence"/>
</dbReference>
<dbReference type="InterPro" id="IPR029068">
    <property type="entry name" value="Glyas_Bleomycin-R_OHBP_Dase"/>
</dbReference>
<reference evidence="2" key="2">
    <citation type="submission" date="2020-09" db="EMBL/GenBank/DDBJ databases">
        <authorList>
            <person name="Sun Q."/>
            <person name="Kim S."/>
        </authorList>
    </citation>
    <scope>NUCLEOTIDE SEQUENCE</scope>
    <source>
        <strain evidence="2">KCTC 42731</strain>
    </source>
</reference>
<protein>
    <submittedName>
        <fullName evidence="2">Glyoxalase</fullName>
    </submittedName>
</protein>
<name>A0A919BI09_9GAMM</name>
<evidence type="ECO:0000313" key="3">
    <source>
        <dbReference type="Proteomes" id="UP000623842"/>
    </source>
</evidence>
<dbReference type="InterPro" id="IPR004360">
    <property type="entry name" value="Glyas_Fos-R_dOase_dom"/>
</dbReference>
<keyword evidence="3" id="KW-1185">Reference proteome</keyword>
<evidence type="ECO:0000259" key="1">
    <source>
        <dbReference type="PROSITE" id="PS51819"/>
    </source>
</evidence>
<dbReference type="Pfam" id="PF00903">
    <property type="entry name" value="Glyoxalase"/>
    <property type="match status" value="1"/>
</dbReference>
<dbReference type="InterPro" id="IPR037523">
    <property type="entry name" value="VOC_core"/>
</dbReference>
<dbReference type="CDD" id="cd06587">
    <property type="entry name" value="VOC"/>
    <property type="match status" value="1"/>
</dbReference>
<dbReference type="SUPFAM" id="SSF54593">
    <property type="entry name" value="Glyoxalase/Bleomycin resistance protein/Dihydroxybiphenyl dioxygenase"/>
    <property type="match status" value="1"/>
</dbReference>
<proteinExistence type="predicted"/>
<dbReference type="AlphaFoldDB" id="A0A919BI09"/>
<organism evidence="2 3">
    <name type="scientific">Thalassotalea marina</name>
    <dbReference type="NCBI Taxonomy" id="1673741"/>
    <lineage>
        <taxon>Bacteria</taxon>
        <taxon>Pseudomonadati</taxon>
        <taxon>Pseudomonadota</taxon>
        <taxon>Gammaproteobacteria</taxon>
        <taxon>Alteromonadales</taxon>
        <taxon>Colwelliaceae</taxon>
        <taxon>Thalassotalea</taxon>
    </lineage>
</organism>
<sequence>MIRLEHLNLVVRDISETLAFYQAAFPHWKVRGGEAATWYGVARNWVHFGDDYNYLTFNDQGQGENRDLTSNTLGLSHFAFVTSDIESLIERLKLAGFPPDKIGAENKYRKNVYYIDPNGYEIEFVEYLTDIPSQRNQYDNQQQTNTFRGNEREYRNPSWYF</sequence>
<gene>
    <name evidence="2" type="ORF">GCM10017161_16310</name>
</gene>
<evidence type="ECO:0000313" key="2">
    <source>
        <dbReference type="EMBL" id="GHF89224.1"/>
    </source>
</evidence>
<feature type="domain" description="VOC" evidence="1">
    <location>
        <begin position="3"/>
        <end position="127"/>
    </location>
</feature>
<dbReference type="Gene3D" id="3.10.180.10">
    <property type="entry name" value="2,3-Dihydroxybiphenyl 1,2-Dioxygenase, domain 1"/>
    <property type="match status" value="1"/>
</dbReference>
<accession>A0A919BI09</accession>
<comment type="caution">
    <text evidence="2">The sequence shown here is derived from an EMBL/GenBank/DDBJ whole genome shotgun (WGS) entry which is preliminary data.</text>
</comment>
<dbReference type="PROSITE" id="PS51819">
    <property type="entry name" value="VOC"/>
    <property type="match status" value="1"/>
</dbReference>
<reference evidence="2" key="1">
    <citation type="journal article" date="2014" name="Int. J. Syst. Evol. Microbiol.">
        <title>Complete genome sequence of Corynebacterium casei LMG S-19264T (=DSM 44701T), isolated from a smear-ripened cheese.</title>
        <authorList>
            <consortium name="US DOE Joint Genome Institute (JGI-PGF)"/>
            <person name="Walter F."/>
            <person name="Albersmeier A."/>
            <person name="Kalinowski J."/>
            <person name="Ruckert C."/>
        </authorList>
    </citation>
    <scope>NUCLEOTIDE SEQUENCE</scope>
    <source>
        <strain evidence="2">KCTC 42731</strain>
    </source>
</reference>